<evidence type="ECO:0000313" key="3">
    <source>
        <dbReference type="EMBL" id="CAF1592183.1"/>
    </source>
</evidence>
<reference evidence="3" key="1">
    <citation type="submission" date="2021-02" db="EMBL/GenBank/DDBJ databases">
        <authorList>
            <person name="Nowell W R."/>
        </authorList>
    </citation>
    <scope>NUCLEOTIDE SEQUENCE</scope>
</reference>
<evidence type="ECO:0000313" key="2">
    <source>
        <dbReference type="EMBL" id="CAF1338937.1"/>
    </source>
</evidence>
<accession>A0A816A1K8</accession>
<proteinExistence type="predicted"/>
<dbReference type="EMBL" id="CAJNOI010000746">
    <property type="protein sequence ID" value="CAF1338937.1"/>
    <property type="molecule type" value="Genomic_DNA"/>
</dbReference>
<dbReference type="EMBL" id="CAJNOM010001106">
    <property type="protein sequence ID" value="CAF1592183.1"/>
    <property type="molecule type" value="Genomic_DNA"/>
</dbReference>
<comment type="caution">
    <text evidence="3">The sequence shown here is derived from an EMBL/GenBank/DDBJ whole genome shotgun (WGS) entry which is preliminary data.</text>
</comment>
<dbReference type="AlphaFoldDB" id="A0A816A1K8"/>
<sequence>MITIVYHDVNITLYRIPLYGNETSIFSIHNRPDPQSLQFVIDAFNYTTIKNNTMLPIVTSNITPTIQQCQIQNLSLIICLTIIFMFILMTIIHTCLQRSCKHHKYSKTHVCVVDEHMSTEDHDDDDDDDNNEMDKEIGYHLNHGEHMYFGNGSSKPYWMSSVPYISEHFL</sequence>
<feature type="transmembrane region" description="Helical" evidence="1">
    <location>
        <begin position="74"/>
        <end position="96"/>
    </location>
</feature>
<name>A0A816A1K8_9BILA</name>
<keyword evidence="1" id="KW-0812">Transmembrane</keyword>
<evidence type="ECO:0000313" key="4">
    <source>
        <dbReference type="Proteomes" id="UP000663832"/>
    </source>
</evidence>
<dbReference type="Proteomes" id="UP000663877">
    <property type="component" value="Unassembled WGS sequence"/>
</dbReference>
<gene>
    <name evidence="2" type="ORF">BJG266_LOCUS34303</name>
    <name evidence="3" type="ORF">QVE165_LOCUS51398</name>
</gene>
<keyword evidence="1" id="KW-0472">Membrane</keyword>
<keyword evidence="1" id="KW-1133">Transmembrane helix</keyword>
<organism evidence="3 4">
    <name type="scientific">Adineta steineri</name>
    <dbReference type="NCBI Taxonomy" id="433720"/>
    <lineage>
        <taxon>Eukaryota</taxon>
        <taxon>Metazoa</taxon>
        <taxon>Spiralia</taxon>
        <taxon>Gnathifera</taxon>
        <taxon>Rotifera</taxon>
        <taxon>Eurotatoria</taxon>
        <taxon>Bdelloidea</taxon>
        <taxon>Adinetida</taxon>
        <taxon>Adinetidae</taxon>
        <taxon>Adineta</taxon>
    </lineage>
</organism>
<keyword evidence="4" id="KW-1185">Reference proteome</keyword>
<protein>
    <submittedName>
        <fullName evidence="3">Uncharacterized protein</fullName>
    </submittedName>
</protein>
<evidence type="ECO:0000256" key="1">
    <source>
        <dbReference type="SAM" id="Phobius"/>
    </source>
</evidence>
<dbReference type="Proteomes" id="UP000663832">
    <property type="component" value="Unassembled WGS sequence"/>
</dbReference>